<evidence type="ECO:0000256" key="7">
    <source>
        <dbReference type="ARBA" id="ARBA00023065"/>
    </source>
</evidence>
<dbReference type="InterPro" id="IPR006153">
    <property type="entry name" value="Cation/H_exchanger_TM"/>
</dbReference>
<dbReference type="PANTHER" id="PTHR10110:SF86">
    <property type="entry name" value="SODIUM_HYDROGEN EXCHANGER 7"/>
    <property type="match status" value="1"/>
</dbReference>
<proteinExistence type="predicted"/>
<feature type="domain" description="Cation/H+ exchanger transmembrane" evidence="11">
    <location>
        <begin position="8"/>
        <end position="390"/>
    </location>
</feature>
<accession>A0ABV7A3B2</accession>
<evidence type="ECO:0000313" key="12">
    <source>
        <dbReference type="EMBL" id="MFC2947384.1"/>
    </source>
</evidence>
<keyword evidence="5 10" id="KW-1133">Transmembrane helix</keyword>
<dbReference type="Pfam" id="PF00999">
    <property type="entry name" value="Na_H_Exchanger"/>
    <property type="match status" value="1"/>
</dbReference>
<evidence type="ECO:0000256" key="6">
    <source>
        <dbReference type="ARBA" id="ARBA00023053"/>
    </source>
</evidence>
<evidence type="ECO:0000256" key="4">
    <source>
        <dbReference type="ARBA" id="ARBA00022692"/>
    </source>
</evidence>
<feature type="transmembrane region" description="Helical" evidence="10">
    <location>
        <begin position="154"/>
        <end position="172"/>
    </location>
</feature>
<comment type="subcellular location">
    <subcellularLocation>
        <location evidence="1">Cell membrane</location>
        <topology evidence="1">Multi-pass membrane protein</topology>
    </subcellularLocation>
</comment>
<organism evidence="12 13">
    <name type="scientific">Virgibacillus sediminis</name>
    <dbReference type="NCBI Taxonomy" id="202260"/>
    <lineage>
        <taxon>Bacteria</taxon>
        <taxon>Bacillati</taxon>
        <taxon>Bacillota</taxon>
        <taxon>Bacilli</taxon>
        <taxon>Bacillales</taxon>
        <taxon>Bacillaceae</taxon>
        <taxon>Virgibacillus</taxon>
    </lineage>
</organism>
<evidence type="ECO:0000256" key="3">
    <source>
        <dbReference type="ARBA" id="ARBA00022475"/>
    </source>
</evidence>
<evidence type="ECO:0000256" key="8">
    <source>
        <dbReference type="ARBA" id="ARBA00023136"/>
    </source>
</evidence>
<keyword evidence="9" id="KW-0739">Sodium transport</keyword>
<gene>
    <name evidence="12" type="ORF">ACFODW_03260</name>
</gene>
<feature type="transmembrane region" description="Helical" evidence="10">
    <location>
        <begin position="28"/>
        <end position="45"/>
    </location>
</feature>
<evidence type="ECO:0000256" key="2">
    <source>
        <dbReference type="ARBA" id="ARBA00022448"/>
    </source>
</evidence>
<evidence type="ECO:0000256" key="1">
    <source>
        <dbReference type="ARBA" id="ARBA00004651"/>
    </source>
</evidence>
<keyword evidence="6" id="KW-0915">Sodium</keyword>
<feature type="transmembrane region" description="Helical" evidence="10">
    <location>
        <begin position="337"/>
        <end position="359"/>
    </location>
</feature>
<comment type="caution">
    <text evidence="12">The sequence shown here is derived from an EMBL/GenBank/DDBJ whole genome shotgun (WGS) entry which is preliminary data.</text>
</comment>
<evidence type="ECO:0000259" key="11">
    <source>
        <dbReference type="Pfam" id="PF00999"/>
    </source>
</evidence>
<feature type="transmembrane region" description="Helical" evidence="10">
    <location>
        <begin position="365"/>
        <end position="388"/>
    </location>
</feature>
<feature type="transmembrane region" description="Helical" evidence="10">
    <location>
        <begin position="179"/>
        <end position="203"/>
    </location>
</feature>
<evidence type="ECO:0000313" key="13">
    <source>
        <dbReference type="Proteomes" id="UP001595387"/>
    </source>
</evidence>
<dbReference type="PANTHER" id="PTHR10110">
    <property type="entry name" value="SODIUM/HYDROGEN EXCHANGER"/>
    <property type="match status" value="1"/>
</dbReference>
<sequence length="394" mass="42755">MTSHHILLLLLIGYIVYSIDKKQKNFPVPVVLVLIGLVLSFVPYFDEVTISQKMIFNVFLPALLFVSAYSFPLDALKKNRWIIITLGTGGLMLTVLLLGAAIYAAANLFVAVSLTGALLVASILAPTDPVSVVSILKQSTDNEKIADIVEGESMLNDGTSIVLFTIFLGMFLSDKGFSIGGFIGEFLLVSVGGVVLGLVFGWLMSKAVHYSHHRTYQVMLSIIIAYGSFYLGELIGVSGVLATVTAGLMLSFEFGRNIKEDHFRESLDGFWDVVEPSILALLFLLIGIQAADYLIFSGWTLAVIIFLLSLLVRWTVLAGLTLTVAKWKHLFSWKDTVLISWSGIKGAMSVALLMGFEAAAESDDLLVSLSFAAIVLSLVIQSAGVYPLTKKLKG</sequence>
<keyword evidence="13" id="KW-1185">Reference proteome</keyword>
<reference evidence="13" key="1">
    <citation type="journal article" date="2019" name="Int. J. Syst. Evol. Microbiol.">
        <title>The Global Catalogue of Microorganisms (GCM) 10K type strain sequencing project: providing services to taxonomists for standard genome sequencing and annotation.</title>
        <authorList>
            <consortium name="The Broad Institute Genomics Platform"/>
            <consortium name="The Broad Institute Genome Sequencing Center for Infectious Disease"/>
            <person name="Wu L."/>
            <person name="Ma J."/>
        </authorList>
    </citation>
    <scope>NUCLEOTIDE SEQUENCE [LARGE SCALE GENOMIC DNA]</scope>
    <source>
        <strain evidence="13">KCTC 13193</strain>
    </source>
</reference>
<keyword evidence="8 10" id="KW-0472">Membrane</keyword>
<protein>
    <submittedName>
        <fullName evidence="12">Cation:proton antiporter</fullName>
    </submittedName>
</protein>
<keyword evidence="2" id="KW-0813">Transport</keyword>
<keyword evidence="7" id="KW-0406">Ion transport</keyword>
<feature type="transmembrane region" description="Helical" evidence="10">
    <location>
        <begin position="79"/>
        <end position="98"/>
    </location>
</feature>
<feature type="transmembrane region" description="Helical" evidence="10">
    <location>
        <begin position="105"/>
        <end position="125"/>
    </location>
</feature>
<feature type="transmembrane region" description="Helical" evidence="10">
    <location>
        <begin position="223"/>
        <end position="252"/>
    </location>
</feature>
<feature type="transmembrane region" description="Helical" evidence="10">
    <location>
        <begin position="54"/>
        <end position="73"/>
    </location>
</feature>
<dbReference type="RefSeq" id="WP_390302924.1">
    <property type="nucleotide sequence ID" value="NZ_JBHRRZ010000005.1"/>
</dbReference>
<keyword evidence="3" id="KW-1003">Cell membrane</keyword>
<dbReference type="EMBL" id="JBHRRZ010000005">
    <property type="protein sequence ID" value="MFC2947384.1"/>
    <property type="molecule type" value="Genomic_DNA"/>
</dbReference>
<feature type="transmembrane region" description="Helical" evidence="10">
    <location>
        <begin position="301"/>
        <end position="325"/>
    </location>
</feature>
<name>A0ABV7A3B2_9BACI</name>
<evidence type="ECO:0000256" key="10">
    <source>
        <dbReference type="SAM" id="Phobius"/>
    </source>
</evidence>
<dbReference type="Gene3D" id="6.10.140.1330">
    <property type="match status" value="1"/>
</dbReference>
<dbReference type="InterPro" id="IPR018422">
    <property type="entry name" value="Cation/H_exchanger_CPA1"/>
</dbReference>
<feature type="transmembrane region" description="Helical" evidence="10">
    <location>
        <begin position="273"/>
        <end position="295"/>
    </location>
</feature>
<dbReference type="Proteomes" id="UP001595387">
    <property type="component" value="Unassembled WGS sequence"/>
</dbReference>
<keyword evidence="4 10" id="KW-0812">Transmembrane</keyword>
<evidence type="ECO:0000256" key="9">
    <source>
        <dbReference type="ARBA" id="ARBA00023201"/>
    </source>
</evidence>
<evidence type="ECO:0000256" key="5">
    <source>
        <dbReference type="ARBA" id="ARBA00022989"/>
    </source>
</evidence>